<dbReference type="InterPro" id="IPR001155">
    <property type="entry name" value="OxRdtase_FMN_N"/>
</dbReference>
<evidence type="ECO:0000256" key="5">
    <source>
        <dbReference type="ARBA" id="ARBA00023002"/>
    </source>
</evidence>
<keyword evidence="3" id="KW-0288">FMN</keyword>
<dbReference type="GO" id="GO:0050661">
    <property type="term" value="F:NADP binding"/>
    <property type="evidence" value="ECO:0007669"/>
    <property type="project" value="InterPro"/>
</dbReference>
<evidence type="ECO:0000313" key="8">
    <source>
        <dbReference type="Proteomes" id="UP000769766"/>
    </source>
</evidence>
<dbReference type="GO" id="GO:0003959">
    <property type="term" value="F:NADPH dehydrogenase activity"/>
    <property type="evidence" value="ECO:0007669"/>
    <property type="project" value="InterPro"/>
</dbReference>
<evidence type="ECO:0000256" key="4">
    <source>
        <dbReference type="ARBA" id="ARBA00022857"/>
    </source>
</evidence>
<dbReference type="GO" id="GO:0010181">
    <property type="term" value="F:FMN binding"/>
    <property type="evidence" value="ECO:0007669"/>
    <property type="project" value="InterPro"/>
</dbReference>
<comment type="cofactor">
    <cofactor evidence="1">
        <name>FMN</name>
        <dbReference type="ChEBI" id="CHEBI:58210"/>
    </cofactor>
</comment>
<dbReference type="PANTHER" id="PTHR43303:SF4">
    <property type="entry name" value="NADPH DEHYDROGENASE C23G7.10C-RELATED"/>
    <property type="match status" value="1"/>
</dbReference>
<dbReference type="Proteomes" id="UP000769766">
    <property type="component" value="Unassembled WGS sequence"/>
</dbReference>
<evidence type="ECO:0000256" key="3">
    <source>
        <dbReference type="ARBA" id="ARBA00022643"/>
    </source>
</evidence>
<reference evidence="7" key="1">
    <citation type="submission" date="2020-07" db="EMBL/GenBank/DDBJ databases">
        <title>Huge and variable diversity of episymbiotic CPR bacteria and DPANN archaea in groundwater ecosystems.</title>
        <authorList>
            <person name="He C.Y."/>
            <person name="Keren R."/>
            <person name="Whittaker M."/>
            <person name="Farag I.F."/>
            <person name="Doudna J."/>
            <person name="Cate J.H.D."/>
            <person name="Banfield J.F."/>
        </authorList>
    </citation>
    <scope>NUCLEOTIDE SEQUENCE</scope>
    <source>
        <strain evidence="7">NC_groundwater_672_Ag_B-0.1um_62_36</strain>
    </source>
</reference>
<feature type="non-terminal residue" evidence="7">
    <location>
        <position position="302"/>
    </location>
</feature>
<keyword evidence="2" id="KW-0285">Flavoprotein</keyword>
<dbReference type="AlphaFoldDB" id="A0A932CMF6"/>
<dbReference type="SUPFAM" id="SSF51395">
    <property type="entry name" value="FMN-linked oxidoreductases"/>
    <property type="match status" value="1"/>
</dbReference>
<keyword evidence="5" id="KW-0560">Oxidoreductase</keyword>
<dbReference type="InterPro" id="IPR013785">
    <property type="entry name" value="Aldolase_TIM"/>
</dbReference>
<dbReference type="PANTHER" id="PTHR43303">
    <property type="entry name" value="NADPH DEHYDROGENASE C23G7.10C-RELATED"/>
    <property type="match status" value="1"/>
</dbReference>
<evidence type="ECO:0000256" key="2">
    <source>
        <dbReference type="ARBA" id="ARBA00022630"/>
    </source>
</evidence>
<accession>A0A932CMF6</accession>
<sequence>MEKLERLFEPIRINKLEIKNRVAYAPTGKAHFTKDGYMTDQAICYYVARAKGGTGLIIVEVCLAIEKYARPVRRILGCWDDAQLGGLKDLADAVHMAGAKIIVQETLGFGSQAMFPAEGEVVAPSDVPSGIRPGTAPRNLQYMEGFMGIPPRPLTRPEIEEMEEAFVAGAERIQKAGFDGIEIHGCHGYLIAEFLSPYSNRRQDEYGGSFEGRMRLARNLLQKTRAKVGPDFVLGFRISGDEHIAEGYTLEDGQRIARELERAGADYIHLSSGRYEAWNHMLPDREGSMLDEAKAIKQAVQI</sequence>
<dbReference type="InterPro" id="IPR044152">
    <property type="entry name" value="YqjM-like"/>
</dbReference>
<evidence type="ECO:0000259" key="6">
    <source>
        <dbReference type="Pfam" id="PF00724"/>
    </source>
</evidence>
<dbReference type="EMBL" id="JACPRF010000130">
    <property type="protein sequence ID" value="MBI2876065.1"/>
    <property type="molecule type" value="Genomic_DNA"/>
</dbReference>
<evidence type="ECO:0000256" key="1">
    <source>
        <dbReference type="ARBA" id="ARBA00001917"/>
    </source>
</evidence>
<name>A0A932CMF6_UNCTE</name>
<keyword evidence="4" id="KW-0521">NADP</keyword>
<comment type="caution">
    <text evidence="7">The sequence shown here is derived from an EMBL/GenBank/DDBJ whole genome shotgun (WGS) entry which is preliminary data.</text>
</comment>
<evidence type="ECO:0000313" key="7">
    <source>
        <dbReference type="EMBL" id="MBI2876065.1"/>
    </source>
</evidence>
<protein>
    <submittedName>
        <fullName evidence="7">NADH:flavin oxidoreductase</fullName>
    </submittedName>
</protein>
<dbReference type="Pfam" id="PF00724">
    <property type="entry name" value="Oxidored_FMN"/>
    <property type="match status" value="1"/>
</dbReference>
<feature type="domain" description="NADH:flavin oxidoreductase/NADH oxidase N-terminal" evidence="6">
    <location>
        <begin position="7"/>
        <end position="279"/>
    </location>
</feature>
<gene>
    <name evidence="7" type="ORF">HYY20_04220</name>
</gene>
<dbReference type="Gene3D" id="3.20.20.70">
    <property type="entry name" value="Aldolase class I"/>
    <property type="match status" value="1"/>
</dbReference>
<dbReference type="CDD" id="cd02803">
    <property type="entry name" value="OYE_like_FMN_family"/>
    <property type="match status" value="1"/>
</dbReference>
<proteinExistence type="predicted"/>
<organism evidence="7 8">
    <name type="scientific">Tectimicrobiota bacterium</name>
    <dbReference type="NCBI Taxonomy" id="2528274"/>
    <lineage>
        <taxon>Bacteria</taxon>
        <taxon>Pseudomonadati</taxon>
        <taxon>Nitrospinota/Tectimicrobiota group</taxon>
        <taxon>Candidatus Tectimicrobiota</taxon>
    </lineage>
</organism>